<dbReference type="CDD" id="cd21037">
    <property type="entry name" value="MLKL_NTD"/>
    <property type="match status" value="1"/>
</dbReference>
<keyword evidence="4" id="KW-1185">Reference proteome</keyword>
<dbReference type="GO" id="GO:0007166">
    <property type="term" value="P:cell surface receptor signaling pathway"/>
    <property type="evidence" value="ECO:0007669"/>
    <property type="project" value="InterPro"/>
</dbReference>
<name>A0A166SQ89_9AGAM</name>
<evidence type="ECO:0000313" key="3">
    <source>
        <dbReference type="EMBL" id="KZP29708.1"/>
    </source>
</evidence>
<sequence>MTSKSPDPRPEYGNYTHMSVKDHFLGASQTIVTLVKEVSDLIPNAGPLAQVLGITGAVFEIINQIKTNKDDCVLLVERILRFLKDMAEECKLLDAPIVDGSATARRLDNLISKIDLIKKDAETWQESSRWDALWHRDTLKDALLKHNTNLTDCFHAFNTGALLHLTARADNSTHQMILPTGLAPGHLFTGLVVLEAMHSYKGPRRSCLKGTRQAVIDKFFEWKESGVTHVCWFSGPAGFGKSAISQSIAELCASEGILAATFFFLRGAGARSDFNYLITTLAYQLTLSIPATKPAIESALREDVRIDSQSMEDQLEKLIIQPLKALAGHSTTPSVIIIDALDECNDHAKIGTFIDIVARACSSRQLPVRLLLTSRREDHIIRAFSSAVATAATTELSLESFDASKDIEAYLQSRFSEILQQNRHI</sequence>
<organism evidence="3 4">
    <name type="scientific">Athelia psychrophila</name>
    <dbReference type="NCBI Taxonomy" id="1759441"/>
    <lineage>
        <taxon>Eukaryota</taxon>
        <taxon>Fungi</taxon>
        <taxon>Dikarya</taxon>
        <taxon>Basidiomycota</taxon>
        <taxon>Agaricomycotina</taxon>
        <taxon>Agaricomycetes</taxon>
        <taxon>Agaricomycetidae</taxon>
        <taxon>Atheliales</taxon>
        <taxon>Atheliaceae</taxon>
        <taxon>Athelia</taxon>
    </lineage>
</organism>
<dbReference type="InterPro" id="IPR056884">
    <property type="entry name" value="NPHP3-like_N"/>
</dbReference>
<gene>
    <name evidence="3" type="ORF">FIBSPDRAFT_926867</name>
</gene>
<dbReference type="Pfam" id="PF24883">
    <property type="entry name" value="NPHP3_N"/>
    <property type="match status" value="1"/>
</dbReference>
<dbReference type="STRING" id="436010.A0A166SQ89"/>
<dbReference type="PANTHER" id="PTHR10039">
    <property type="entry name" value="AMELOGENIN"/>
    <property type="match status" value="1"/>
</dbReference>
<dbReference type="SUPFAM" id="SSF52540">
    <property type="entry name" value="P-loop containing nucleoside triphosphate hydrolases"/>
    <property type="match status" value="1"/>
</dbReference>
<dbReference type="Proteomes" id="UP000076532">
    <property type="component" value="Unassembled WGS sequence"/>
</dbReference>
<feature type="domain" description="Nephrocystin 3-like N-terminal" evidence="2">
    <location>
        <begin position="217"/>
        <end position="375"/>
    </location>
</feature>
<feature type="non-terminal residue" evidence="3">
    <location>
        <position position="425"/>
    </location>
</feature>
<evidence type="ECO:0000259" key="2">
    <source>
        <dbReference type="Pfam" id="PF24883"/>
    </source>
</evidence>
<evidence type="ECO:0000256" key="1">
    <source>
        <dbReference type="ARBA" id="ARBA00022737"/>
    </source>
</evidence>
<dbReference type="Gene3D" id="1.20.930.20">
    <property type="entry name" value="Adaptor protein Cbl, N-terminal domain"/>
    <property type="match status" value="1"/>
</dbReference>
<proteinExistence type="predicted"/>
<dbReference type="InterPro" id="IPR027417">
    <property type="entry name" value="P-loop_NTPase"/>
</dbReference>
<keyword evidence="1" id="KW-0677">Repeat</keyword>
<dbReference type="InterPro" id="IPR036537">
    <property type="entry name" value="Adaptor_Cbl_N_dom_sf"/>
</dbReference>
<dbReference type="Gene3D" id="3.40.50.300">
    <property type="entry name" value="P-loop containing nucleotide triphosphate hydrolases"/>
    <property type="match status" value="1"/>
</dbReference>
<reference evidence="3 4" key="1">
    <citation type="journal article" date="2016" name="Mol. Biol. Evol.">
        <title>Comparative Genomics of Early-Diverging Mushroom-Forming Fungi Provides Insights into the Origins of Lignocellulose Decay Capabilities.</title>
        <authorList>
            <person name="Nagy L.G."/>
            <person name="Riley R."/>
            <person name="Tritt A."/>
            <person name="Adam C."/>
            <person name="Daum C."/>
            <person name="Floudas D."/>
            <person name="Sun H."/>
            <person name="Yadav J.S."/>
            <person name="Pangilinan J."/>
            <person name="Larsson K.H."/>
            <person name="Matsuura K."/>
            <person name="Barry K."/>
            <person name="Labutti K."/>
            <person name="Kuo R."/>
            <person name="Ohm R.A."/>
            <person name="Bhattacharya S.S."/>
            <person name="Shirouzu T."/>
            <person name="Yoshinaga Y."/>
            <person name="Martin F.M."/>
            <person name="Grigoriev I.V."/>
            <person name="Hibbett D.S."/>
        </authorList>
    </citation>
    <scope>NUCLEOTIDE SEQUENCE [LARGE SCALE GENOMIC DNA]</scope>
    <source>
        <strain evidence="3 4">CBS 109695</strain>
    </source>
</reference>
<dbReference type="OrthoDB" id="4760524at2759"/>
<dbReference type="AlphaFoldDB" id="A0A166SQ89"/>
<evidence type="ECO:0000313" key="4">
    <source>
        <dbReference type="Proteomes" id="UP000076532"/>
    </source>
</evidence>
<accession>A0A166SQ89</accession>
<protein>
    <recommendedName>
        <fullName evidence="2">Nephrocystin 3-like N-terminal domain-containing protein</fullName>
    </recommendedName>
</protein>
<dbReference type="InterPro" id="IPR059179">
    <property type="entry name" value="MLKL-like_MCAfunc"/>
</dbReference>
<dbReference type="EMBL" id="KV417497">
    <property type="protein sequence ID" value="KZP29708.1"/>
    <property type="molecule type" value="Genomic_DNA"/>
</dbReference>